<evidence type="ECO:0000256" key="1">
    <source>
        <dbReference type="SAM" id="MobiDB-lite"/>
    </source>
</evidence>
<comment type="caution">
    <text evidence="2">The sequence shown here is derived from an EMBL/GenBank/DDBJ whole genome shotgun (WGS) entry which is preliminary data.</text>
</comment>
<dbReference type="VEuPathDB" id="FungiDB:SeMB42_g02734"/>
<feature type="compositionally biased region" description="Low complexity" evidence="1">
    <location>
        <begin position="49"/>
        <end position="76"/>
    </location>
</feature>
<evidence type="ECO:0000313" key="2">
    <source>
        <dbReference type="EMBL" id="TPX43085.1"/>
    </source>
</evidence>
<evidence type="ECO:0000313" key="3">
    <source>
        <dbReference type="Proteomes" id="UP000320475"/>
    </source>
</evidence>
<dbReference type="EMBL" id="QEAM01000240">
    <property type="protein sequence ID" value="TPX43085.1"/>
    <property type="molecule type" value="Genomic_DNA"/>
</dbReference>
<dbReference type="Proteomes" id="UP000320475">
    <property type="component" value="Unassembled WGS sequence"/>
</dbReference>
<gene>
    <name evidence="2" type="ORF">SeLEV6574_g05250</name>
</gene>
<proteinExistence type="predicted"/>
<reference evidence="2 3" key="1">
    <citation type="journal article" date="2019" name="Sci. Rep.">
        <title>Comparative genomics of chytrid fungi reveal insights into the obligate biotrophic and pathogenic lifestyle of Synchytrium endobioticum.</title>
        <authorList>
            <person name="van de Vossenberg B.T.L.H."/>
            <person name="Warris S."/>
            <person name="Nguyen H.D.T."/>
            <person name="van Gent-Pelzer M.P.E."/>
            <person name="Joly D.L."/>
            <person name="van de Geest H.C."/>
            <person name="Bonants P.J.M."/>
            <person name="Smith D.S."/>
            <person name="Levesque C.A."/>
            <person name="van der Lee T.A.J."/>
        </authorList>
    </citation>
    <scope>NUCLEOTIDE SEQUENCE [LARGE SCALE GENOMIC DNA]</scope>
    <source>
        <strain evidence="2 3">LEV6574</strain>
    </source>
</reference>
<sequence length="381" mass="41471">MELNVTSWLQTFFRGKLLRGHCVAEVGQSSCSPCCSATLAHTTIPMLKSSSSSLPSTPNPSKSITSTRTPPSSSPKFKPRRKEWDTTVHDLTSLRLSPSETHLRKESARKYSPRHISPRTHTASAPSAIRKADEVVDLDHEVAAYTRGGVAISDADADLGSDGSPGSTQRDLELLGRAYASLVDTVAQHEEQIKSMVLKLHDAISESARLRHEVCALKGRSALFERSAKDANDLSAEVEELGCAVRLADIKSDQLYFYSRIVVPADSPLPTSTSYSKPLRVVRPSSRSWTHSAVELMQKIKADVKNPKIAAKLDQVISTSDDTSISEITNGHFTNIPTSLNLPLAYSSEESKIPQLVRTGTPYLWSGSGTCKVGCTNLQQL</sequence>
<organism evidence="2 3">
    <name type="scientific">Synchytrium endobioticum</name>
    <dbReference type="NCBI Taxonomy" id="286115"/>
    <lineage>
        <taxon>Eukaryota</taxon>
        <taxon>Fungi</taxon>
        <taxon>Fungi incertae sedis</taxon>
        <taxon>Chytridiomycota</taxon>
        <taxon>Chytridiomycota incertae sedis</taxon>
        <taxon>Chytridiomycetes</taxon>
        <taxon>Synchytriales</taxon>
        <taxon>Synchytriaceae</taxon>
        <taxon>Synchytrium</taxon>
    </lineage>
</organism>
<accession>A0A507CVC8</accession>
<protein>
    <submittedName>
        <fullName evidence="2">Uncharacterized protein</fullName>
    </submittedName>
</protein>
<dbReference type="AlphaFoldDB" id="A0A507CVC8"/>
<name>A0A507CVC8_9FUNG</name>
<dbReference type="OrthoDB" id="2109303at2759"/>
<feature type="region of interest" description="Disordered" evidence="1">
    <location>
        <begin position="48"/>
        <end position="126"/>
    </location>
</feature>